<protein>
    <submittedName>
        <fullName evidence="1">VRR-NUC domain-containing protein</fullName>
    </submittedName>
</protein>
<dbReference type="InterPro" id="IPR011856">
    <property type="entry name" value="tRNA_endonuc-like_dom_sf"/>
</dbReference>
<dbReference type="GO" id="GO:0003676">
    <property type="term" value="F:nucleic acid binding"/>
    <property type="evidence" value="ECO:0007669"/>
    <property type="project" value="InterPro"/>
</dbReference>
<dbReference type="Gene3D" id="3.40.1350.10">
    <property type="match status" value="1"/>
</dbReference>
<dbReference type="RefSeq" id="WP_244379064.1">
    <property type="nucleotide sequence ID" value="NZ_CP083239.1"/>
</dbReference>
<reference evidence="1" key="1">
    <citation type="submission" date="2021-09" db="EMBL/GenBank/DDBJ databases">
        <title>Network and meta-omics reveal the key degrader and cooperation patterns in an efficient 1,4-dioxane-degrading microbial community.</title>
        <authorList>
            <person name="Dai C."/>
        </authorList>
    </citation>
    <scope>NUCLEOTIDE SEQUENCE</scope>
    <source>
        <strain evidence="1">ZM13</strain>
    </source>
</reference>
<name>A0A9E6ZTZ7_9HYPH</name>
<sequence>MPRIVTRKRTSVTTTGTRVVTTHTAEAPDLEWRLQAAAVRRLRARPDYTADADKPGAFALAGDMNAGRRGRQEAVKAKATGLEAGEPDLRVYGAHGRLLMIELKAENGKPSEAQINRHALLIGLGYMVVTIHATTEDEAADLVEATVEEWLAMAGWAANDNAPSRLAA</sequence>
<evidence type="ECO:0000313" key="1">
    <source>
        <dbReference type="EMBL" id="UOK71696.1"/>
    </source>
</evidence>
<gene>
    <name evidence="1" type="ORF">K9D25_02935</name>
</gene>
<accession>A0A9E6ZTZ7</accession>
<dbReference type="Proteomes" id="UP000831684">
    <property type="component" value="Chromosome"/>
</dbReference>
<dbReference type="AlphaFoldDB" id="A0A9E6ZTZ7"/>
<dbReference type="KEGG" id="apol:K9D25_02935"/>
<proteinExistence type="predicted"/>
<dbReference type="EMBL" id="CP083239">
    <property type="protein sequence ID" value="UOK71696.1"/>
    <property type="molecule type" value="Genomic_DNA"/>
</dbReference>
<organism evidence="1 2">
    <name type="scientific">Ancylobacter polymorphus</name>
    <dbReference type="NCBI Taxonomy" id="223390"/>
    <lineage>
        <taxon>Bacteria</taxon>
        <taxon>Pseudomonadati</taxon>
        <taxon>Pseudomonadota</taxon>
        <taxon>Alphaproteobacteria</taxon>
        <taxon>Hyphomicrobiales</taxon>
        <taxon>Xanthobacteraceae</taxon>
        <taxon>Ancylobacter</taxon>
    </lineage>
</organism>
<evidence type="ECO:0000313" key="2">
    <source>
        <dbReference type="Proteomes" id="UP000831684"/>
    </source>
</evidence>